<feature type="domain" description="HD-GYP" evidence="9">
    <location>
        <begin position="292"/>
        <end position="487"/>
    </location>
</feature>
<dbReference type="PROSITE" id="PS51831">
    <property type="entry name" value="HD"/>
    <property type="match status" value="1"/>
</dbReference>
<dbReference type="SUPFAM" id="SSF55781">
    <property type="entry name" value="GAF domain-like"/>
    <property type="match status" value="1"/>
</dbReference>
<organism evidence="10 11">
    <name type="scientific">Roseiflexus castenholzii (strain DSM 13941 / HLO8)</name>
    <dbReference type="NCBI Taxonomy" id="383372"/>
    <lineage>
        <taxon>Bacteria</taxon>
        <taxon>Bacillati</taxon>
        <taxon>Chloroflexota</taxon>
        <taxon>Chloroflexia</taxon>
        <taxon>Chloroflexales</taxon>
        <taxon>Roseiflexineae</taxon>
        <taxon>Roseiflexaceae</taxon>
        <taxon>Roseiflexus</taxon>
    </lineage>
</organism>
<dbReference type="EMBL" id="CP000804">
    <property type="protein sequence ID" value="ABU56962.1"/>
    <property type="molecule type" value="Genomic_DNA"/>
</dbReference>
<dbReference type="RefSeq" id="WP_012119392.1">
    <property type="nucleotide sequence ID" value="NC_009767.1"/>
</dbReference>
<dbReference type="KEGG" id="rca:Rcas_0845"/>
<evidence type="ECO:0000256" key="5">
    <source>
        <dbReference type="ARBA" id="ARBA00023163"/>
    </source>
</evidence>
<dbReference type="SMART" id="SM00065">
    <property type="entry name" value="GAF"/>
    <property type="match status" value="1"/>
</dbReference>
<dbReference type="SMART" id="SM00471">
    <property type="entry name" value="HDc"/>
    <property type="match status" value="1"/>
</dbReference>
<keyword evidence="2" id="KW-0808">Transferase</keyword>
<keyword evidence="1 6" id="KW-0597">Phosphoprotein</keyword>
<dbReference type="SUPFAM" id="SSF109604">
    <property type="entry name" value="HD-domain/PDEase-like"/>
    <property type="match status" value="1"/>
</dbReference>
<dbReference type="eggNOG" id="COG2206">
    <property type="taxonomic scope" value="Bacteria"/>
</dbReference>
<sequence>MSHTLSTSADPVRVLIVEDDPMVSSFCARLLHMKGFAVKTACNGREALDILQTHPFDLVLTDLQMPEMGGMALLRELREHYADLDAIMFTAYATVDTAREALKLGAFDYLTKPFSVDELERTVRRAVEWRRVRQERQRLSEVVALYEISQTFTSTLDTDTAVREIVELLWRRFSPAALSLSLVHPEDHELELLAHRGTPAPTLVGVRVPLRQEPGYDSLFEQHAQLINRREPVAPSHLARLVLRSNDRPVGVLDLIRTPDQPGFDSDDRTLLAICASQIAASLDNSRLYRQLKQQNLETIVALAAAIDARDPYTAGHSLQVMQYAVRLGEVVGLEHDRIEALRYGGLLHDIGKIGVPDAILLKPMYLSPEEMEIMRAHAVIGVEIVRGIKALRAVLPIIRYHHERIDGAGYPDGLSGDQIPLEARIMAIADAYDTMTSDRAYRRAMSQEEAIAELQRGRGSQWDSGLIDRFIELVQAESHTLRLPQPRAVQALRDQAAHMPNIELPRF</sequence>
<dbReference type="Pfam" id="PF13487">
    <property type="entry name" value="HD_5"/>
    <property type="match status" value="1"/>
</dbReference>
<reference evidence="10 11" key="1">
    <citation type="submission" date="2007-08" db="EMBL/GenBank/DDBJ databases">
        <title>Complete sequence of Roseiflexus castenholzii DSM 13941.</title>
        <authorList>
            <consortium name="US DOE Joint Genome Institute"/>
            <person name="Copeland A."/>
            <person name="Lucas S."/>
            <person name="Lapidus A."/>
            <person name="Barry K."/>
            <person name="Glavina del Rio T."/>
            <person name="Dalin E."/>
            <person name="Tice H."/>
            <person name="Pitluck S."/>
            <person name="Thompson L.S."/>
            <person name="Brettin T."/>
            <person name="Bruce D."/>
            <person name="Detter J.C."/>
            <person name="Han C."/>
            <person name="Tapia R."/>
            <person name="Schmutz J."/>
            <person name="Larimer F."/>
            <person name="Land M."/>
            <person name="Hauser L."/>
            <person name="Kyrpides N."/>
            <person name="Mikhailova N."/>
            <person name="Bryant D.A."/>
            <person name="Hanada S."/>
            <person name="Tsukatani Y."/>
            <person name="Richardson P."/>
        </authorList>
    </citation>
    <scope>NUCLEOTIDE SEQUENCE [LARGE SCALE GENOMIC DNA]</scope>
    <source>
        <strain evidence="11">DSM 13941 / HLO8</strain>
    </source>
</reference>
<dbReference type="CDD" id="cd00077">
    <property type="entry name" value="HDc"/>
    <property type="match status" value="1"/>
</dbReference>
<gene>
    <name evidence="10" type="ordered locus">Rcas_0845</name>
</gene>
<evidence type="ECO:0000256" key="4">
    <source>
        <dbReference type="ARBA" id="ARBA00023015"/>
    </source>
</evidence>
<evidence type="ECO:0000313" key="11">
    <source>
        <dbReference type="Proteomes" id="UP000000263"/>
    </source>
</evidence>
<evidence type="ECO:0000259" key="7">
    <source>
        <dbReference type="PROSITE" id="PS50110"/>
    </source>
</evidence>
<dbReference type="eggNOG" id="COG2204">
    <property type="taxonomic scope" value="Bacteria"/>
</dbReference>
<dbReference type="CDD" id="cd17536">
    <property type="entry name" value="REC_YesN-like"/>
    <property type="match status" value="1"/>
</dbReference>
<feature type="modified residue" description="4-aspartylphosphate" evidence="6">
    <location>
        <position position="62"/>
    </location>
</feature>
<dbReference type="HOGENOM" id="CLU_000445_92_10_0"/>
<dbReference type="STRING" id="383372.Rcas_0845"/>
<evidence type="ECO:0000313" key="10">
    <source>
        <dbReference type="EMBL" id="ABU56962.1"/>
    </source>
</evidence>
<keyword evidence="11" id="KW-1185">Reference proteome</keyword>
<evidence type="ECO:0000259" key="9">
    <source>
        <dbReference type="PROSITE" id="PS51832"/>
    </source>
</evidence>
<dbReference type="GO" id="GO:0016787">
    <property type="term" value="F:hydrolase activity"/>
    <property type="evidence" value="ECO:0007669"/>
    <property type="project" value="UniProtKB-KW"/>
</dbReference>
<accession>A7NHL5</accession>
<dbReference type="GO" id="GO:0000160">
    <property type="term" value="P:phosphorelay signal transduction system"/>
    <property type="evidence" value="ECO:0007669"/>
    <property type="project" value="InterPro"/>
</dbReference>
<dbReference type="NCBIfam" id="TIGR00277">
    <property type="entry name" value="HDIG"/>
    <property type="match status" value="1"/>
</dbReference>
<keyword evidence="4" id="KW-0805">Transcription regulation</keyword>
<keyword evidence="10" id="KW-0378">Hydrolase</keyword>
<dbReference type="InterPro" id="IPR052020">
    <property type="entry name" value="Cyclic_di-GMP/3'3'-cGAMP_PDE"/>
</dbReference>
<dbReference type="InterPro" id="IPR011006">
    <property type="entry name" value="CheY-like_superfamily"/>
</dbReference>
<dbReference type="GO" id="GO:0016301">
    <property type="term" value="F:kinase activity"/>
    <property type="evidence" value="ECO:0007669"/>
    <property type="project" value="UniProtKB-KW"/>
</dbReference>
<dbReference type="FunFam" id="3.40.50.2300:FF:000018">
    <property type="entry name" value="DNA-binding transcriptional regulator NtrC"/>
    <property type="match status" value="1"/>
</dbReference>
<dbReference type="Gene3D" id="3.40.50.2300">
    <property type="match status" value="1"/>
</dbReference>
<dbReference type="InterPro" id="IPR001789">
    <property type="entry name" value="Sig_transdc_resp-reg_receiver"/>
</dbReference>
<dbReference type="AlphaFoldDB" id="A7NHL5"/>
<dbReference type="InterPro" id="IPR003018">
    <property type="entry name" value="GAF"/>
</dbReference>
<dbReference type="SMART" id="SM00448">
    <property type="entry name" value="REC"/>
    <property type="match status" value="1"/>
</dbReference>
<evidence type="ECO:0000259" key="8">
    <source>
        <dbReference type="PROSITE" id="PS51831"/>
    </source>
</evidence>
<keyword evidence="5" id="KW-0804">Transcription</keyword>
<evidence type="ECO:0000256" key="6">
    <source>
        <dbReference type="PROSITE-ProRule" id="PRU00169"/>
    </source>
</evidence>
<dbReference type="InterPro" id="IPR006674">
    <property type="entry name" value="HD_domain"/>
</dbReference>
<feature type="domain" description="HD" evidence="8">
    <location>
        <begin position="314"/>
        <end position="436"/>
    </location>
</feature>
<proteinExistence type="predicted"/>
<evidence type="ECO:0000256" key="3">
    <source>
        <dbReference type="ARBA" id="ARBA00022777"/>
    </source>
</evidence>
<dbReference type="InterPro" id="IPR029016">
    <property type="entry name" value="GAF-like_dom_sf"/>
</dbReference>
<dbReference type="OrthoDB" id="9804863at2"/>
<dbReference type="PANTHER" id="PTHR45228">
    <property type="entry name" value="CYCLIC DI-GMP PHOSPHODIESTERASE TM_0186-RELATED"/>
    <property type="match status" value="1"/>
</dbReference>
<dbReference type="InterPro" id="IPR003607">
    <property type="entry name" value="HD/PDEase_dom"/>
</dbReference>
<dbReference type="Proteomes" id="UP000000263">
    <property type="component" value="Chromosome"/>
</dbReference>
<dbReference type="Gene3D" id="1.10.3210.10">
    <property type="entry name" value="Hypothetical protein af1432"/>
    <property type="match status" value="1"/>
</dbReference>
<dbReference type="InterPro" id="IPR037522">
    <property type="entry name" value="HD_GYP_dom"/>
</dbReference>
<evidence type="ECO:0000256" key="1">
    <source>
        <dbReference type="ARBA" id="ARBA00022553"/>
    </source>
</evidence>
<evidence type="ECO:0000256" key="2">
    <source>
        <dbReference type="ARBA" id="ARBA00022679"/>
    </source>
</evidence>
<feature type="domain" description="Response regulatory" evidence="7">
    <location>
        <begin position="13"/>
        <end position="127"/>
    </location>
</feature>
<dbReference type="SUPFAM" id="SSF52172">
    <property type="entry name" value="CheY-like"/>
    <property type="match status" value="1"/>
</dbReference>
<dbReference type="PROSITE" id="PS50110">
    <property type="entry name" value="RESPONSE_REGULATORY"/>
    <property type="match status" value="1"/>
</dbReference>
<dbReference type="InterPro" id="IPR006675">
    <property type="entry name" value="HDIG_dom"/>
</dbReference>
<dbReference type="Gene3D" id="3.30.450.40">
    <property type="match status" value="2"/>
</dbReference>
<keyword evidence="3" id="KW-0418">Kinase</keyword>
<dbReference type="PROSITE" id="PS51832">
    <property type="entry name" value="HD_GYP"/>
    <property type="match status" value="1"/>
</dbReference>
<protein>
    <submittedName>
        <fullName evidence="10">Response regulator receiver modulated metal dependent phosphohydrolase</fullName>
    </submittedName>
</protein>
<dbReference type="PANTHER" id="PTHR45228:SF1">
    <property type="entry name" value="CYCLIC DI-GMP PHOSPHODIESTERASE TM_0186"/>
    <property type="match status" value="1"/>
</dbReference>
<name>A7NHL5_ROSCS</name>
<dbReference type="Pfam" id="PF00072">
    <property type="entry name" value="Response_reg"/>
    <property type="match status" value="1"/>
</dbReference>